<gene>
    <name evidence="2" type="ORF">TorRG33x02_207100</name>
</gene>
<feature type="signal peptide" evidence="1">
    <location>
        <begin position="1"/>
        <end position="19"/>
    </location>
</feature>
<sequence length="74" mass="7653">MVVSSVFVVAAAVVAVVVAVKKNPVAVVVVVVVVQRTSNDLVLADALVEAVVIGGREMMIGNIFSCAEMVLTKK</sequence>
<protein>
    <recommendedName>
        <fullName evidence="4">Secreted protein</fullName>
    </recommendedName>
</protein>
<dbReference type="AlphaFoldDB" id="A0A2P5EDE2"/>
<dbReference type="EMBL" id="JXTC01000177">
    <property type="protein sequence ID" value="PON83555.1"/>
    <property type="molecule type" value="Genomic_DNA"/>
</dbReference>
<proteinExistence type="predicted"/>
<accession>A0A2P5EDE2</accession>
<dbReference type="InParanoid" id="A0A2P5EDE2"/>
<evidence type="ECO:0008006" key="4">
    <source>
        <dbReference type="Google" id="ProtNLM"/>
    </source>
</evidence>
<comment type="caution">
    <text evidence="2">The sequence shown here is derived from an EMBL/GenBank/DDBJ whole genome shotgun (WGS) entry which is preliminary data.</text>
</comment>
<keyword evidence="1" id="KW-0732">Signal</keyword>
<keyword evidence="3" id="KW-1185">Reference proteome</keyword>
<organism evidence="2 3">
    <name type="scientific">Trema orientale</name>
    <name type="common">Charcoal tree</name>
    <name type="synonym">Celtis orientalis</name>
    <dbReference type="NCBI Taxonomy" id="63057"/>
    <lineage>
        <taxon>Eukaryota</taxon>
        <taxon>Viridiplantae</taxon>
        <taxon>Streptophyta</taxon>
        <taxon>Embryophyta</taxon>
        <taxon>Tracheophyta</taxon>
        <taxon>Spermatophyta</taxon>
        <taxon>Magnoliopsida</taxon>
        <taxon>eudicotyledons</taxon>
        <taxon>Gunneridae</taxon>
        <taxon>Pentapetalae</taxon>
        <taxon>rosids</taxon>
        <taxon>fabids</taxon>
        <taxon>Rosales</taxon>
        <taxon>Cannabaceae</taxon>
        <taxon>Trema</taxon>
    </lineage>
</organism>
<feature type="chain" id="PRO_5015190448" description="Secreted protein" evidence="1">
    <location>
        <begin position="20"/>
        <end position="74"/>
    </location>
</feature>
<evidence type="ECO:0000313" key="2">
    <source>
        <dbReference type="EMBL" id="PON83555.1"/>
    </source>
</evidence>
<evidence type="ECO:0000256" key="1">
    <source>
        <dbReference type="SAM" id="SignalP"/>
    </source>
</evidence>
<reference evidence="3" key="1">
    <citation type="submission" date="2016-06" db="EMBL/GenBank/DDBJ databases">
        <title>Parallel loss of symbiosis genes in relatives of nitrogen-fixing non-legume Parasponia.</title>
        <authorList>
            <person name="Van Velzen R."/>
            <person name="Holmer R."/>
            <person name="Bu F."/>
            <person name="Rutten L."/>
            <person name="Van Zeijl A."/>
            <person name="Liu W."/>
            <person name="Santuari L."/>
            <person name="Cao Q."/>
            <person name="Sharma T."/>
            <person name="Shen D."/>
            <person name="Roswanjaya Y."/>
            <person name="Wardhani T."/>
            <person name="Kalhor M.S."/>
            <person name="Jansen J."/>
            <person name="Van den Hoogen J."/>
            <person name="Gungor B."/>
            <person name="Hartog M."/>
            <person name="Hontelez J."/>
            <person name="Verver J."/>
            <person name="Yang W.-C."/>
            <person name="Schijlen E."/>
            <person name="Repin R."/>
            <person name="Schilthuizen M."/>
            <person name="Schranz E."/>
            <person name="Heidstra R."/>
            <person name="Miyata K."/>
            <person name="Fedorova E."/>
            <person name="Kohlen W."/>
            <person name="Bisseling T."/>
            <person name="Smit S."/>
            <person name="Geurts R."/>
        </authorList>
    </citation>
    <scope>NUCLEOTIDE SEQUENCE [LARGE SCALE GENOMIC DNA]</scope>
    <source>
        <strain evidence="3">cv. RG33-2</strain>
    </source>
</reference>
<feature type="non-terminal residue" evidence="2">
    <location>
        <position position="74"/>
    </location>
</feature>
<evidence type="ECO:0000313" key="3">
    <source>
        <dbReference type="Proteomes" id="UP000237000"/>
    </source>
</evidence>
<name>A0A2P5EDE2_TREOI</name>
<dbReference type="Proteomes" id="UP000237000">
    <property type="component" value="Unassembled WGS sequence"/>
</dbReference>